<dbReference type="GO" id="GO:0140662">
    <property type="term" value="F:ATP-dependent protein folding chaperone"/>
    <property type="evidence" value="ECO:0007669"/>
    <property type="project" value="InterPro"/>
</dbReference>
<evidence type="ECO:0000256" key="5">
    <source>
        <dbReference type="SAM" id="MobiDB-lite"/>
    </source>
</evidence>
<feature type="compositionally biased region" description="Polar residues" evidence="5">
    <location>
        <begin position="452"/>
        <end position="461"/>
    </location>
</feature>
<evidence type="ECO:0000256" key="2">
    <source>
        <dbReference type="ARBA" id="ARBA00022741"/>
    </source>
</evidence>
<dbReference type="AlphaFoldDB" id="A0A9C6U8D7"/>
<dbReference type="KEGG" id="foc:113214695"/>
<evidence type="ECO:0000313" key="7">
    <source>
        <dbReference type="Proteomes" id="UP000504606"/>
    </source>
</evidence>
<evidence type="ECO:0000256" key="6">
    <source>
        <dbReference type="SAM" id="Phobius"/>
    </source>
</evidence>
<evidence type="ECO:0000313" key="8">
    <source>
        <dbReference type="RefSeq" id="XP_052125171.1"/>
    </source>
</evidence>
<proteinExistence type="inferred from homology"/>
<keyword evidence="3 4" id="KW-0067">ATP-binding</keyword>
<dbReference type="SUPFAM" id="SSF53067">
    <property type="entry name" value="Actin-like ATPase domain"/>
    <property type="match status" value="1"/>
</dbReference>
<evidence type="ECO:0000313" key="9">
    <source>
        <dbReference type="RefSeq" id="XP_052125172.1"/>
    </source>
</evidence>
<dbReference type="OrthoDB" id="152385at2759"/>
<evidence type="ECO:0000256" key="3">
    <source>
        <dbReference type="ARBA" id="ARBA00022840"/>
    </source>
</evidence>
<name>A0A9C6U8D7_FRAOC</name>
<dbReference type="InterPro" id="IPR043129">
    <property type="entry name" value="ATPase_NBD"/>
</dbReference>
<keyword evidence="6" id="KW-0812">Transmembrane</keyword>
<dbReference type="Gene3D" id="3.90.640.10">
    <property type="entry name" value="Actin, Chain A, domain 4"/>
    <property type="match status" value="1"/>
</dbReference>
<dbReference type="InterPro" id="IPR013126">
    <property type="entry name" value="Hsp_70_fam"/>
</dbReference>
<keyword evidence="7" id="KW-1185">Reference proteome</keyword>
<feature type="transmembrane region" description="Helical" evidence="6">
    <location>
        <begin position="572"/>
        <end position="591"/>
    </location>
</feature>
<dbReference type="Gene3D" id="3.30.420.40">
    <property type="match status" value="2"/>
</dbReference>
<comment type="similarity">
    <text evidence="1 4">Belongs to the heat shock protein 70 family.</text>
</comment>
<dbReference type="Proteomes" id="UP000504606">
    <property type="component" value="Unplaced"/>
</dbReference>
<dbReference type="PANTHER" id="PTHR19375">
    <property type="entry name" value="HEAT SHOCK PROTEIN 70KDA"/>
    <property type="match status" value="1"/>
</dbReference>
<dbReference type="GO" id="GO:0005524">
    <property type="term" value="F:ATP binding"/>
    <property type="evidence" value="ECO:0007669"/>
    <property type="project" value="UniProtKB-KW"/>
</dbReference>
<evidence type="ECO:0000256" key="4">
    <source>
        <dbReference type="RuleBase" id="RU003322"/>
    </source>
</evidence>
<dbReference type="RefSeq" id="XP_052125172.1">
    <property type="nucleotide sequence ID" value="XM_052269212.1"/>
</dbReference>
<dbReference type="InterPro" id="IPR018181">
    <property type="entry name" value="Heat_shock_70_CS"/>
</dbReference>
<reference evidence="8 9" key="1">
    <citation type="submission" date="2025-04" db="UniProtKB">
        <authorList>
            <consortium name="RefSeq"/>
        </authorList>
    </citation>
    <scope>IDENTIFICATION</scope>
    <source>
        <tissue evidence="8 9">Whole organism</tissue>
    </source>
</reference>
<feature type="compositionally biased region" description="Low complexity" evidence="5">
    <location>
        <begin position="441"/>
        <end position="451"/>
    </location>
</feature>
<dbReference type="PROSITE" id="PS01036">
    <property type="entry name" value="HSP70_3"/>
    <property type="match status" value="1"/>
</dbReference>
<accession>A0A9C6U8D7</accession>
<organism evidence="7 9">
    <name type="scientific">Frankliniella occidentalis</name>
    <name type="common">Western flower thrips</name>
    <name type="synonym">Euthrips occidentalis</name>
    <dbReference type="NCBI Taxonomy" id="133901"/>
    <lineage>
        <taxon>Eukaryota</taxon>
        <taxon>Metazoa</taxon>
        <taxon>Ecdysozoa</taxon>
        <taxon>Arthropoda</taxon>
        <taxon>Hexapoda</taxon>
        <taxon>Insecta</taxon>
        <taxon>Pterygota</taxon>
        <taxon>Neoptera</taxon>
        <taxon>Paraneoptera</taxon>
        <taxon>Thysanoptera</taxon>
        <taxon>Terebrantia</taxon>
        <taxon>Thripoidea</taxon>
        <taxon>Thripidae</taxon>
        <taxon>Frankliniella</taxon>
    </lineage>
</organism>
<keyword evidence="6" id="KW-0472">Membrane</keyword>
<gene>
    <name evidence="8 9" type="primary">LOC113214695</name>
</gene>
<protein>
    <submittedName>
        <fullName evidence="8 9">Uncharacterized protein LOC113214695 isoform X1</fullName>
    </submittedName>
</protein>
<dbReference type="RefSeq" id="XP_052125171.1">
    <property type="nucleotide sequence ID" value="XM_052269211.1"/>
</dbReference>
<feature type="region of interest" description="Disordered" evidence="5">
    <location>
        <begin position="424"/>
        <end position="465"/>
    </location>
</feature>
<keyword evidence="6" id="KW-1133">Transmembrane helix</keyword>
<dbReference type="Pfam" id="PF00012">
    <property type="entry name" value="HSP70"/>
    <property type="match status" value="1"/>
</dbReference>
<keyword evidence="2 4" id="KW-0547">Nucleotide-binding</keyword>
<dbReference type="GeneID" id="113214695"/>
<sequence>MEVAVPTEGRVAQLSALPALPCESPCRWSRRGGSRRRRMLPWPSAERTPQPHITCWLREVLDNGSLYFPPFPAQMFRTIVHAVAYRCRAANAVGVIVSRDCTVRAGSSSTCVSIMEIQPRHVKVIGSSERRLQGGQSVDEKLFARFEKEYKRQTGKLFQKKQYIMLKCRQIKEEICEEKGNVSREYTVSDGENTISVTMTKKDVTDFCSDLVDLVVNEMKDLLMLFEVECADVGCVLIVGGSSRIPLLRECVTESFDDKATLIHCVNPEEAVVKGAALIGSNTVTLQNVLNVTTVVKTPTTSTTIPRGTPLPYKTDSVFCNSGNVEVIQYSTVYSQGHDDIECVSGLQIDESGFIDLLGFNGEELNICPKNCLGEIRRVESAMRMQAVLREIETKPMDGFQSNPIDSMKTAEDIESLNRQRATKAEIKTSTPLRAGPNHASKSSWSFSSISRNAESTSTGHSQDENFMLQDGSFDGFEHPMMGFKNLGNTCYIIAALQHCRVAQEHFKTYGVPGVLETKKVSASNVGRDHGGDKLSADFQLGFVFFMKSIFEENFPEIFHIFQKNSEKYEKYICYGLFSILSGFLYTLVILTRSLMKAQANTFQSCARRAS</sequence>
<evidence type="ECO:0000256" key="1">
    <source>
        <dbReference type="ARBA" id="ARBA00007381"/>
    </source>
</evidence>